<gene>
    <name evidence="2" type="ORF">LEP1GSC188_0318</name>
</gene>
<keyword evidence="1" id="KW-0812">Transmembrane</keyword>
<organism evidence="2 3">
    <name type="scientific">Leptospira weilii serovar Topaz str. LT2116</name>
    <dbReference type="NCBI Taxonomy" id="1088540"/>
    <lineage>
        <taxon>Bacteria</taxon>
        <taxon>Pseudomonadati</taxon>
        <taxon>Spirochaetota</taxon>
        <taxon>Spirochaetia</taxon>
        <taxon>Leptospirales</taxon>
        <taxon>Leptospiraceae</taxon>
        <taxon>Leptospira</taxon>
    </lineage>
</organism>
<sequence>MKFRTILVFSFLFTVSLFSEPPRPSNVPKEAIYNEKYKNFILEEKEEPFLKEQNGTPSVFLRVKIILLVIYMISLFT</sequence>
<name>M3GVM9_9LEPT</name>
<keyword evidence="1" id="KW-0472">Membrane</keyword>
<comment type="caution">
    <text evidence="2">The sequence shown here is derived from an EMBL/GenBank/DDBJ whole genome shotgun (WGS) entry which is preliminary data.</text>
</comment>
<proteinExistence type="predicted"/>
<keyword evidence="1" id="KW-1133">Transmembrane helix</keyword>
<evidence type="ECO:0000313" key="2">
    <source>
        <dbReference type="EMBL" id="EMF80956.1"/>
    </source>
</evidence>
<protein>
    <submittedName>
        <fullName evidence="2">Uncharacterized protein</fullName>
    </submittedName>
</protein>
<feature type="transmembrane region" description="Helical" evidence="1">
    <location>
        <begin position="59"/>
        <end position="76"/>
    </location>
</feature>
<dbReference type="EMBL" id="AHOR02000043">
    <property type="protein sequence ID" value="EMF80956.1"/>
    <property type="molecule type" value="Genomic_DNA"/>
</dbReference>
<accession>M3GVM9</accession>
<dbReference type="Proteomes" id="UP000011770">
    <property type="component" value="Unassembled WGS sequence"/>
</dbReference>
<reference evidence="2 3" key="1">
    <citation type="submission" date="2013-01" db="EMBL/GenBank/DDBJ databases">
        <authorList>
            <person name="Harkins D.M."/>
            <person name="Durkin A.S."/>
            <person name="Brinkac L.M."/>
            <person name="Haft D.H."/>
            <person name="Selengut J.D."/>
            <person name="Sanka R."/>
            <person name="DePew J."/>
            <person name="Purushe J."/>
            <person name="Tulsiani S.M."/>
            <person name="Graham G.C."/>
            <person name="Burns M.-A."/>
            <person name="Dohnt M.F."/>
            <person name="Smythe L.D."/>
            <person name="McKay D.B."/>
            <person name="Craig S.B."/>
            <person name="Vinetz J.M."/>
            <person name="Sutton G.G."/>
            <person name="Nierman W.C."/>
            <person name="Fouts D.E."/>
        </authorList>
    </citation>
    <scope>NUCLEOTIDE SEQUENCE [LARGE SCALE GENOMIC DNA]</scope>
    <source>
        <strain evidence="2 3">LT2116</strain>
    </source>
</reference>
<dbReference type="AlphaFoldDB" id="M3GVM9"/>
<evidence type="ECO:0000313" key="3">
    <source>
        <dbReference type="Proteomes" id="UP000011770"/>
    </source>
</evidence>
<evidence type="ECO:0000256" key="1">
    <source>
        <dbReference type="SAM" id="Phobius"/>
    </source>
</evidence>